<dbReference type="EMBL" id="RWGY01000862">
    <property type="protein sequence ID" value="TVT98398.1"/>
    <property type="molecule type" value="Genomic_DNA"/>
</dbReference>
<dbReference type="InterPro" id="IPR058594">
    <property type="entry name" value="PB1-like_dom_pln"/>
</dbReference>
<dbReference type="PANTHER" id="PTHR46250:SF4">
    <property type="entry name" value="MYB_SANT-LIKE DOMAIN-CONTAINING PROTEIN"/>
    <property type="match status" value="1"/>
</dbReference>
<feature type="region of interest" description="Disordered" evidence="1">
    <location>
        <begin position="362"/>
        <end position="402"/>
    </location>
</feature>
<feature type="compositionally biased region" description="Basic residues" evidence="1">
    <location>
        <begin position="222"/>
        <end position="235"/>
    </location>
</feature>
<dbReference type="Pfam" id="PF26130">
    <property type="entry name" value="PB1-like"/>
    <property type="match status" value="1"/>
</dbReference>
<organism evidence="3 4">
    <name type="scientific">Eragrostis curvula</name>
    <name type="common">weeping love grass</name>
    <dbReference type="NCBI Taxonomy" id="38414"/>
    <lineage>
        <taxon>Eukaryota</taxon>
        <taxon>Viridiplantae</taxon>
        <taxon>Streptophyta</taxon>
        <taxon>Embryophyta</taxon>
        <taxon>Tracheophyta</taxon>
        <taxon>Spermatophyta</taxon>
        <taxon>Magnoliopsida</taxon>
        <taxon>Liliopsida</taxon>
        <taxon>Poales</taxon>
        <taxon>Poaceae</taxon>
        <taxon>PACMAD clade</taxon>
        <taxon>Chloridoideae</taxon>
        <taxon>Eragrostideae</taxon>
        <taxon>Eragrostidinae</taxon>
        <taxon>Eragrostis</taxon>
    </lineage>
</organism>
<feature type="compositionally biased region" description="Low complexity" evidence="1">
    <location>
        <begin position="366"/>
        <end position="396"/>
    </location>
</feature>
<accession>A0A5J9SI11</accession>
<evidence type="ECO:0000313" key="3">
    <source>
        <dbReference type="EMBL" id="TVT98398.1"/>
    </source>
</evidence>
<evidence type="ECO:0000313" key="4">
    <source>
        <dbReference type="Proteomes" id="UP000324897"/>
    </source>
</evidence>
<dbReference type="Proteomes" id="UP000324897">
    <property type="component" value="Unassembled WGS sequence"/>
</dbReference>
<feature type="domain" description="PB1-like" evidence="2">
    <location>
        <begin position="103"/>
        <end position="198"/>
    </location>
</feature>
<dbReference type="Gramene" id="TVT98398">
    <property type="protein sequence ID" value="TVT98398"/>
    <property type="gene ID" value="EJB05_56299"/>
</dbReference>
<feature type="region of interest" description="Disordered" evidence="1">
    <location>
        <begin position="31"/>
        <end position="52"/>
    </location>
</feature>
<gene>
    <name evidence="3" type="ORF">EJB05_56299</name>
</gene>
<dbReference type="AlphaFoldDB" id="A0A5J9SI11"/>
<evidence type="ECO:0000256" key="1">
    <source>
        <dbReference type="SAM" id="MobiDB-lite"/>
    </source>
</evidence>
<protein>
    <recommendedName>
        <fullName evidence="2">PB1-like domain-containing protein</fullName>
    </recommendedName>
</protein>
<evidence type="ECO:0000259" key="2">
    <source>
        <dbReference type="Pfam" id="PF26130"/>
    </source>
</evidence>
<comment type="caution">
    <text evidence="3">The sequence shown here is derived from an EMBL/GenBank/DDBJ whole genome shotgun (WGS) entry which is preliminary data.</text>
</comment>
<dbReference type="OrthoDB" id="695318at2759"/>
<name>A0A5J9SI11_9POAL</name>
<feature type="region of interest" description="Disordered" evidence="1">
    <location>
        <begin position="204"/>
        <end position="251"/>
    </location>
</feature>
<feature type="non-terminal residue" evidence="3">
    <location>
        <position position="1"/>
    </location>
</feature>
<proteinExistence type="predicted"/>
<keyword evidence="4" id="KW-1185">Reference proteome</keyword>
<reference evidence="3 4" key="1">
    <citation type="journal article" date="2019" name="Sci. Rep.">
        <title>A high-quality genome of Eragrostis curvula grass provides insights into Poaceae evolution and supports new strategies to enhance forage quality.</title>
        <authorList>
            <person name="Carballo J."/>
            <person name="Santos B.A.C.M."/>
            <person name="Zappacosta D."/>
            <person name="Garbus I."/>
            <person name="Selva J.P."/>
            <person name="Gallo C.A."/>
            <person name="Diaz A."/>
            <person name="Albertini E."/>
            <person name="Caccamo M."/>
            <person name="Echenique V."/>
        </authorList>
    </citation>
    <scope>NUCLEOTIDE SEQUENCE [LARGE SCALE GENOMIC DNA]</scope>
    <source>
        <strain evidence="4">cv. Victoria</strain>
        <tissue evidence="3">Leaf</tissue>
    </source>
</reference>
<sequence>MPKRPHLKPDGGVGFARVGGERSAKLQICPRKKALDKRVSSPPPVQSRTDYLRSRRSSHLLIPCCCSLGKVASLGSHGQQPAGRAGGSKLVTQLKQRMAPWSVNILLHRGGAFSKEGSLTYDGGNVAVFRNIDKDVMSYFHLVDLAKSVGCKDGDTLFYGIPGRSLDNGIDHIKDDNSVSEMMKYANQTNYLEVYVQHNELHTGGHPTVGDTEQRNPPAQVKKGKKTRKMQKKRERGPGVQKKKMTESGWKADTGHKSGYMTYIEKELAKKFPNANIKADPHVMSQSNGSGFGWDDERKMVAGDKELFDGWAKSQNGAANLYMKPFVHYDKLCKIYANDLAKESNAKGPGDEFDFGEEQSVDNTMTEQTQQSESVVESQSHLQCPGSNPSSGNKNSGSRKRKHVDDEAVSFELFNLSKSLTHLVEAETINATAMQVIQSAYDHKLKAQKLTDERREQLYSVVTKFSEFTCDQLVRADRIIGADATTLNMFFTTPKEYKSEYIRQVLESSK</sequence>
<dbReference type="PANTHER" id="PTHR46250">
    <property type="entry name" value="MYB/SANT-LIKE DNA-BINDING DOMAIN PROTEIN-RELATED"/>
    <property type="match status" value="1"/>
</dbReference>